<dbReference type="SUPFAM" id="SSF103088">
    <property type="entry name" value="OmpA-like"/>
    <property type="match status" value="1"/>
</dbReference>
<name>A0ABY2NSQ5_9LEPT</name>
<evidence type="ECO:0000313" key="2">
    <source>
        <dbReference type="Proteomes" id="UP000298112"/>
    </source>
</evidence>
<evidence type="ECO:0000313" key="1">
    <source>
        <dbReference type="EMBL" id="TGM60395.1"/>
    </source>
</evidence>
<sequence>MVWISLMLVGMGFLILWIWTISSKNDGSVILLRKKGNPSLEKNTIVMESQSGEFFILFSAGSSKLEKRSLDLLRDHFDPEFLSHLGYVSLIGSADASGHLAKNRRLVKERIQIVERCLITFGISKDKIRKIFLEPSYGRSPELRRLLRSVKIQYKMET</sequence>
<proteinExistence type="predicted"/>
<reference evidence="2" key="1">
    <citation type="journal article" date="2019" name="PLoS Negl. Trop. Dis.">
        <title>Revisiting the worldwide diversity of Leptospira species in the environment.</title>
        <authorList>
            <person name="Vincent A.T."/>
            <person name="Schiettekatte O."/>
            <person name="Bourhy P."/>
            <person name="Veyrier F.J."/>
            <person name="Picardeau M."/>
        </authorList>
    </citation>
    <scope>NUCLEOTIDE SEQUENCE [LARGE SCALE GENOMIC DNA]</scope>
    <source>
        <strain evidence="2">201601955</strain>
    </source>
</reference>
<dbReference type="RefSeq" id="WP_039926084.1">
    <property type="nucleotide sequence ID" value="NZ_RQHF01000009.1"/>
</dbReference>
<protein>
    <submittedName>
        <fullName evidence="1">Cell envelope biogenesis protein OmpA</fullName>
    </submittedName>
</protein>
<dbReference type="InterPro" id="IPR036737">
    <property type="entry name" value="OmpA-like_sf"/>
</dbReference>
<gene>
    <name evidence="1" type="ORF">EHQ95_03310</name>
</gene>
<dbReference type="Proteomes" id="UP000298112">
    <property type="component" value="Unassembled WGS sequence"/>
</dbReference>
<accession>A0ABY2NSQ5</accession>
<comment type="caution">
    <text evidence="1">The sequence shown here is derived from an EMBL/GenBank/DDBJ whole genome shotgun (WGS) entry which is preliminary data.</text>
</comment>
<dbReference type="EMBL" id="RQHF01000009">
    <property type="protein sequence ID" value="TGM60395.1"/>
    <property type="molecule type" value="Genomic_DNA"/>
</dbReference>
<keyword evidence="2" id="KW-1185">Reference proteome</keyword>
<organism evidence="1 2">
    <name type="scientific">Leptospira vanthielii</name>
    <dbReference type="NCBI Taxonomy" id="293085"/>
    <lineage>
        <taxon>Bacteria</taxon>
        <taxon>Pseudomonadati</taxon>
        <taxon>Spirochaetota</taxon>
        <taxon>Spirochaetia</taxon>
        <taxon>Leptospirales</taxon>
        <taxon>Leptospiraceae</taxon>
        <taxon>Leptospira</taxon>
    </lineage>
</organism>